<feature type="compositionally biased region" description="Basic and acidic residues" evidence="1">
    <location>
        <begin position="71"/>
        <end position="89"/>
    </location>
</feature>
<comment type="caution">
    <text evidence="2">The sequence shown here is derived from an EMBL/GenBank/DDBJ whole genome shotgun (WGS) entry which is preliminary data.</text>
</comment>
<sequence length="126" mass="14001">MLTVGLGVAARHGRGFPLTLRKADIVSVLRTSVFGGRPTFRPAVAHVLTAWPVISSVTQRGHRERGPPAAAERRSDDGDRRRNPPESRWSRLRGPDSCPRPFETEARHGQPCCTRHNQGKPPRPTR</sequence>
<keyword evidence="3" id="KW-1185">Reference proteome</keyword>
<proteinExistence type="predicted"/>
<protein>
    <submittedName>
        <fullName evidence="2">Uncharacterized protein</fullName>
    </submittedName>
</protein>
<dbReference type="EMBL" id="JAINUG010000029">
    <property type="protein sequence ID" value="KAJ8409731.1"/>
    <property type="molecule type" value="Genomic_DNA"/>
</dbReference>
<accession>A0AAD7SXT1</accession>
<gene>
    <name evidence="2" type="ORF">AAFF_G00217900</name>
</gene>
<evidence type="ECO:0000313" key="3">
    <source>
        <dbReference type="Proteomes" id="UP001221898"/>
    </source>
</evidence>
<feature type="region of interest" description="Disordered" evidence="1">
    <location>
        <begin position="54"/>
        <end position="126"/>
    </location>
</feature>
<name>A0AAD7SXT1_9TELE</name>
<evidence type="ECO:0000256" key="1">
    <source>
        <dbReference type="SAM" id="MobiDB-lite"/>
    </source>
</evidence>
<dbReference type="AlphaFoldDB" id="A0AAD7SXT1"/>
<evidence type="ECO:0000313" key="2">
    <source>
        <dbReference type="EMBL" id="KAJ8409731.1"/>
    </source>
</evidence>
<organism evidence="2 3">
    <name type="scientific">Aldrovandia affinis</name>
    <dbReference type="NCBI Taxonomy" id="143900"/>
    <lineage>
        <taxon>Eukaryota</taxon>
        <taxon>Metazoa</taxon>
        <taxon>Chordata</taxon>
        <taxon>Craniata</taxon>
        <taxon>Vertebrata</taxon>
        <taxon>Euteleostomi</taxon>
        <taxon>Actinopterygii</taxon>
        <taxon>Neopterygii</taxon>
        <taxon>Teleostei</taxon>
        <taxon>Notacanthiformes</taxon>
        <taxon>Halosauridae</taxon>
        <taxon>Aldrovandia</taxon>
    </lineage>
</organism>
<reference evidence="2" key="1">
    <citation type="journal article" date="2023" name="Science">
        <title>Genome structures resolve the early diversification of teleost fishes.</title>
        <authorList>
            <person name="Parey E."/>
            <person name="Louis A."/>
            <person name="Montfort J."/>
            <person name="Bouchez O."/>
            <person name="Roques C."/>
            <person name="Iampietro C."/>
            <person name="Lluch J."/>
            <person name="Castinel A."/>
            <person name="Donnadieu C."/>
            <person name="Desvignes T."/>
            <person name="Floi Bucao C."/>
            <person name="Jouanno E."/>
            <person name="Wen M."/>
            <person name="Mejri S."/>
            <person name="Dirks R."/>
            <person name="Jansen H."/>
            <person name="Henkel C."/>
            <person name="Chen W.J."/>
            <person name="Zahm M."/>
            <person name="Cabau C."/>
            <person name="Klopp C."/>
            <person name="Thompson A.W."/>
            <person name="Robinson-Rechavi M."/>
            <person name="Braasch I."/>
            <person name="Lecointre G."/>
            <person name="Bobe J."/>
            <person name="Postlethwait J.H."/>
            <person name="Berthelot C."/>
            <person name="Roest Crollius H."/>
            <person name="Guiguen Y."/>
        </authorList>
    </citation>
    <scope>NUCLEOTIDE SEQUENCE</scope>
    <source>
        <strain evidence="2">NC1722</strain>
    </source>
</reference>
<dbReference type="Proteomes" id="UP001221898">
    <property type="component" value="Unassembled WGS sequence"/>
</dbReference>